<gene>
    <name evidence="1" type="ORF">NCTC10821_02108</name>
</gene>
<sequence length="202" mass="20845">MDGMRIAGPTLVALLLLTGCGSTTQGTPEADHSCAPAAGPMTTIDPVAEGEPQLEIPQLPGWNTSDALESPMIRFAMVNTDLISGNFAPNAVVTFENAGSESGDADAVFTQQRELLETQLGATDVSTESGSRCGYPAQIISYTAPAAGEIPERSAKVLCVLSEVDGTTYLSTVTLSSVAPEEATYAADSEAILSGFRVTATP</sequence>
<protein>
    <submittedName>
        <fullName evidence="1">Putative lipoprotein LpqN</fullName>
    </submittedName>
</protein>
<dbReference type="AlphaFoldDB" id="A0A378TDL4"/>
<name>A0A378TDL4_9MYCO</name>
<dbReference type="EMBL" id="UGQT01000001">
    <property type="protein sequence ID" value="STZ58594.1"/>
    <property type="molecule type" value="Genomic_DNA"/>
</dbReference>
<dbReference type="Gene3D" id="3.40.1000.10">
    <property type="entry name" value="Mog1/PsbP, alpha/beta/alpha sandwich"/>
    <property type="match status" value="1"/>
</dbReference>
<accession>A0A378TDL4</accession>
<keyword evidence="1" id="KW-0449">Lipoprotein</keyword>
<reference evidence="1 2" key="1">
    <citation type="submission" date="2018-06" db="EMBL/GenBank/DDBJ databases">
        <authorList>
            <consortium name="Pathogen Informatics"/>
            <person name="Doyle S."/>
        </authorList>
    </citation>
    <scope>NUCLEOTIDE SEQUENCE [LARGE SCALE GENOMIC DNA]</scope>
    <source>
        <strain evidence="1 2">NCTC10821</strain>
    </source>
</reference>
<organism evidence="1 2">
    <name type="scientific">Mycolicibacterium tokaiense</name>
    <dbReference type="NCBI Taxonomy" id="39695"/>
    <lineage>
        <taxon>Bacteria</taxon>
        <taxon>Bacillati</taxon>
        <taxon>Actinomycetota</taxon>
        <taxon>Actinomycetes</taxon>
        <taxon>Mycobacteriales</taxon>
        <taxon>Mycobacteriaceae</taxon>
        <taxon>Mycolicibacterium</taxon>
    </lineage>
</organism>
<dbReference type="PROSITE" id="PS51257">
    <property type="entry name" value="PROKAR_LIPOPROTEIN"/>
    <property type="match status" value="1"/>
</dbReference>
<evidence type="ECO:0000313" key="2">
    <source>
        <dbReference type="Proteomes" id="UP000254978"/>
    </source>
</evidence>
<dbReference type="Proteomes" id="UP000254978">
    <property type="component" value="Unassembled WGS sequence"/>
</dbReference>
<keyword evidence="2" id="KW-1185">Reference proteome</keyword>
<evidence type="ECO:0000313" key="1">
    <source>
        <dbReference type="EMBL" id="STZ58594.1"/>
    </source>
</evidence>
<proteinExistence type="predicted"/>